<keyword evidence="3" id="KW-1015">Disulfide bond</keyword>
<gene>
    <name evidence="7" type="ORF">HOLleu_22912</name>
</gene>
<feature type="region of interest" description="Disordered" evidence="6">
    <location>
        <begin position="99"/>
        <end position="128"/>
    </location>
</feature>
<evidence type="ECO:0000313" key="8">
    <source>
        <dbReference type="Proteomes" id="UP001152320"/>
    </source>
</evidence>
<sequence length="128" mass="14868">MLATKSKHQKTSRFDASFKFKLFAAVAMFRKDQNSPPSPPFPATKLKRWTDEDNNPCKIEANASYQCLHDNNFDRKKCEGAFINYRNCQKFWNNIKKERRKQGISPAMPSEKERAEILRSMQTDSAST</sequence>
<dbReference type="PANTHER" id="PTHR46811:SF1">
    <property type="entry name" value="COILED-COIL-HELIX-COILED-COIL-HELIX DOMAIN-CONTAINING PROTEIN 7"/>
    <property type="match status" value="1"/>
</dbReference>
<evidence type="ECO:0000256" key="6">
    <source>
        <dbReference type="SAM" id="MobiDB-lite"/>
    </source>
</evidence>
<dbReference type="InterPro" id="IPR051040">
    <property type="entry name" value="COX23"/>
</dbReference>
<comment type="similarity">
    <text evidence="4">Belongs to the CHCHD7 family.</text>
</comment>
<protein>
    <recommendedName>
        <fullName evidence="5">Coiled-coil-helix-coiled-coil-helix domain-containing protein 7</fullName>
    </recommendedName>
</protein>
<proteinExistence type="inferred from homology"/>
<dbReference type="EMBL" id="JAIZAY010000011">
    <property type="protein sequence ID" value="KAJ8032846.1"/>
    <property type="molecule type" value="Genomic_DNA"/>
</dbReference>
<dbReference type="InterPro" id="IPR009069">
    <property type="entry name" value="Cys_alpha_HP_mot_SF"/>
</dbReference>
<evidence type="ECO:0000256" key="3">
    <source>
        <dbReference type="ARBA" id="ARBA00023157"/>
    </source>
</evidence>
<accession>A0A9Q1BU33</accession>
<reference evidence="7" key="1">
    <citation type="submission" date="2021-10" db="EMBL/GenBank/DDBJ databases">
        <title>Tropical sea cucumber genome reveals ecological adaptation and Cuvierian tubules defense mechanism.</title>
        <authorList>
            <person name="Chen T."/>
        </authorList>
    </citation>
    <scope>NUCLEOTIDE SEQUENCE</scope>
    <source>
        <strain evidence="7">Nanhai2018</strain>
        <tissue evidence="7">Muscle</tissue>
    </source>
</reference>
<keyword evidence="2" id="KW-0496">Mitochondrion</keyword>
<comment type="subcellular location">
    <subcellularLocation>
        <location evidence="1">Mitochondrion intermembrane space</location>
    </subcellularLocation>
</comment>
<dbReference type="OrthoDB" id="9971592at2759"/>
<dbReference type="Gene3D" id="1.10.287.1130">
    <property type="entry name" value="CytochromE C oxidase copper chaperone"/>
    <property type="match status" value="1"/>
</dbReference>
<evidence type="ECO:0000256" key="4">
    <source>
        <dbReference type="ARBA" id="ARBA00038205"/>
    </source>
</evidence>
<dbReference type="GO" id="GO:0033108">
    <property type="term" value="P:mitochondrial respiratory chain complex assembly"/>
    <property type="evidence" value="ECO:0007669"/>
    <property type="project" value="TreeGrafter"/>
</dbReference>
<comment type="caution">
    <text evidence="7">The sequence shown here is derived from an EMBL/GenBank/DDBJ whole genome shotgun (WGS) entry which is preliminary data.</text>
</comment>
<dbReference type="PROSITE" id="PS51808">
    <property type="entry name" value="CHCH"/>
    <property type="match status" value="1"/>
</dbReference>
<dbReference type="GO" id="GO:0005758">
    <property type="term" value="C:mitochondrial intermembrane space"/>
    <property type="evidence" value="ECO:0007669"/>
    <property type="project" value="UniProtKB-SubCell"/>
</dbReference>
<dbReference type="SUPFAM" id="SSF47072">
    <property type="entry name" value="Cysteine alpha-hairpin motif"/>
    <property type="match status" value="1"/>
</dbReference>
<organism evidence="7 8">
    <name type="scientific">Holothuria leucospilota</name>
    <name type="common">Black long sea cucumber</name>
    <name type="synonym">Mertensiothuria leucospilota</name>
    <dbReference type="NCBI Taxonomy" id="206669"/>
    <lineage>
        <taxon>Eukaryota</taxon>
        <taxon>Metazoa</taxon>
        <taxon>Echinodermata</taxon>
        <taxon>Eleutherozoa</taxon>
        <taxon>Echinozoa</taxon>
        <taxon>Holothuroidea</taxon>
        <taxon>Aspidochirotacea</taxon>
        <taxon>Aspidochirotida</taxon>
        <taxon>Holothuriidae</taxon>
        <taxon>Holothuria</taxon>
    </lineage>
</organism>
<evidence type="ECO:0000256" key="5">
    <source>
        <dbReference type="ARBA" id="ARBA00039509"/>
    </source>
</evidence>
<evidence type="ECO:0000256" key="1">
    <source>
        <dbReference type="ARBA" id="ARBA00004569"/>
    </source>
</evidence>
<name>A0A9Q1BU33_HOLLE</name>
<dbReference type="Proteomes" id="UP001152320">
    <property type="component" value="Chromosome 11"/>
</dbReference>
<evidence type="ECO:0000313" key="7">
    <source>
        <dbReference type="EMBL" id="KAJ8032846.1"/>
    </source>
</evidence>
<dbReference type="AlphaFoldDB" id="A0A9Q1BU33"/>
<evidence type="ECO:0000256" key="2">
    <source>
        <dbReference type="ARBA" id="ARBA00023128"/>
    </source>
</evidence>
<keyword evidence="8" id="KW-1185">Reference proteome</keyword>
<dbReference type="PANTHER" id="PTHR46811">
    <property type="entry name" value="COILED-COIL-HELIX-COILED-COIL-HELIX DOMAIN-CONTAINING PROTEIN 7"/>
    <property type="match status" value="1"/>
</dbReference>